<evidence type="ECO:0008006" key="3">
    <source>
        <dbReference type="Google" id="ProtNLM"/>
    </source>
</evidence>
<dbReference type="RefSeq" id="WP_134436990.1">
    <property type="nucleotide sequence ID" value="NZ_SOML01000009.1"/>
</dbReference>
<dbReference type="AlphaFoldDB" id="A0A4Y8L464"/>
<dbReference type="STRING" id="1121485.GCA_000426485_02036"/>
<dbReference type="PANTHER" id="PTHR32305:SF15">
    <property type="entry name" value="PROTEIN RHSA-RELATED"/>
    <property type="match status" value="1"/>
</dbReference>
<dbReference type="InterPro" id="IPR022385">
    <property type="entry name" value="Rhs_assc_core"/>
</dbReference>
<proteinExistence type="predicted"/>
<keyword evidence="2" id="KW-1185">Reference proteome</keyword>
<reference evidence="1 2" key="1">
    <citation type="submission" date="2019-03" db="EMBL/GenBank/DDBJ databases">
        <title>San Antonio Military Medical Center submission to MRSN (WRAIR), pending publication.</title>
        <authorList>
            <person name="Blyth D.M."/>
            <person name="Mccarthy S.L."/>
            <person name="Schall S.E."/>
            <person name="Stam J.A."/>
            <person name="Ong A.C."/>
            <person name="Mcgann P.T."/>
        </authorList>
    </citation>
    <scope>NUCLEOTIDE SEQUENCE [LARGE SCALE GENOMIC DNA]</scope>
    <source>
        <strain evidence="1 2">MRSN571793</strain>
    </source>
</reference>
<evidence type="ECO:0000313" key="2">
    <source>
        <dbReference type="Proteomes" id="UP000297861"/>
    </source>
</evidence>
<organism evidence="1 2">
    <name type="scientific">Dysgonomonas capnocytophagoides</name>
    <dbReference type="NCBI Taxonomy" id="45254"/>
    <lineage>
        <taxon>Bacteria</taxon>
        <taxon>Pseudomonadati</taxon>
        <taxon>Bacteroidota</taxon>
        <taxon>Bacteroidia</taxon>
        <taxon>Bacteroidales</taxon>
        <taxon>Dysgonomonadaceae</taxon>
        <taxon>Dysgonomonas</taxon>
    </lineage>
</organism>
<evidence type="ECO:0000313" key="1">
    <source>
        <dbReference type="EMBL" id="TFD95039.1"/>
    </source>
</evidence>
<dbReference type="PANTHER" id="PTHR32305">
    <property type="match status" value="1"/>
</dbReference>
<dbReference type="Proteomes" id="UP000297861">
    <property type="component" value="Unassembled WGS sequence"/>
</dbReference>
<dbReference type="InterPro" id="IPR050708">
    <property type="entry name" value="T6SS_VgrG/RHS"/>
</dbReference>
<dbReference type="Gene3D" id="2.180.10.10">
    <property type="entry name" value="RHS repeat-associated core"/>
    <property type="match status" value="1"/>
</dbReference>
<dbReference type="EMBL" id="SOML01000009">
    <property type="protein sequence ID" value="TFD95039.1"/>
    <property type="molecule type" value="Genomic_DNA"/>
</dbReference>
<comment type="caution">
    <text evidence="1">The sequence shown here is derived from an EMBL/GenBank/DDBJ whole genome shotgun (WGS) entry which is preliminary data.</text>
</comment>
<accession>A0A4Y8L464</accession>
<protein>
    <recommendedName>
        <fullName evidence="3">RHS repeat-associated core domain-containing protein</fullName>
    </recommendedName>
</protein>
<sequence>MNACIMYTVGGTRQAPSLTKGANYPTGELYVTQIKDERTDNTRAISYEFKDKLGQVVMTRQINDGANLDTYYVYDDYGNLCYVLPPLAAGKSDTATLNLLAYQYKFNDRNLCIWKKLPGCEPVYYVYDKADRLILTQDGEQRQNSEWLFSVPDALGRVVLSGICKNSLDYSTSPLQSTVIKADWKKATNNYKGYEVSGITLSTPTVLTVNYYDNYEFINLNSFPNWTFISQTGYGTQHGSNKTLLTGTIIAQLNNTNKLLYTAMYYDLKGQLIQTQSTNHLGGKETEYIAYNFTGQPIKKQHVHTKGTTTQTELYAYEYDHAGRLLTTKHKLNTGSEVILAQNTYDELGRLKSTAANSKAALTTNYTYNIRSWTKSINNTLFIEALDYNLNGNIGIQTWTQNSKTRKYVFAYDNISRLKSATYTGDGKFGATYTYDSHGNVKTLTREGLTTAGTYGTIDNLTFNYDGTGNQLKYITDAGPNVALSTSSDFKDFSKVTTAEYTYNKNGAMTNDLNKGQTVSFNSLNLPQEMLINNATAKGKNYYIYTASGAKLQVIHLVDPTLQVQPVKGTSNDAAYRNKDTTDYVGNKIYENGILNKILTDNGYIEGGIYYFYIKDHLGNNRIVANASGSVIQRNSYYPFGMSFGEESDLEQGLQNFKYNGKELDKTHGLNQYDYAARYMDPATVRFTSVDPLAETEYGWSPYVYVHNNPLRYTDPDGMKKGDPDDPIPLPEVTVTGAKPETVWYKSPILIFVTNLISGGAVDRAHRELAFDKTNPTFTQWLAFQYTENHREILGATIMGGYSIGTRNKVSGSSRFIRVRTYGSRWPSASLKEAIKRFAPNATGVKTTSGKMIYKNESTGIQIVHDEISNYFRIENTLLTGKARYLDMNGSRPTNSIIDGKTKGTPPSEYKRITHFNNID</sequence>
<gene>
    <name evidence="1" type="ORF">E2605_14570</name>
</gene>
<dbReference type="OrthoDB" id="976756at2"/>
<name>A0A4Y8L464_9BACT</name>
<dbReference type="NCBIfam" id="TIGR03696">
    <property type="entry name" value="Rhs_assc_core"/>
    <property type="match status" value="1"/>
</dbReference>